<feature type="region of interest" description="Disordered" evidence="1">
    <location>
        <begin position="453"/>
        <end position="489"/>
    </location>
</feature>
<dbReference type="PANTHER" id="PTHR11567:SF127">
    <property type="entry name" value="HISTIDINE ACID PHOSPHATASE"/>
    <property type="match status" value="1"/>
</dbReference>
<feature type="signal peptide" evidence="2">
    <location>
        <begin position="1"/>
        <end position="19"/>
    </location>
</feature>
<evidence type="ECO:0000256" key="1">
    <source>
        <dbReference type="SAM" id="MobiDB-lite"/>
    </source>
</evidence>
<comment type="caution">
    <text evidence="3">The sequence shown here is derived from an EMBL/GenBank/DDBJ whole genome shotgun (WGS) entry which is preliminary data.</text>
</comment>
<dbReference type="InterPro" id="IPR050645">
    <property type="entry name" value="Histidine_acid_phosphatase"/>
</dbReference>
<reference evidence="3" key="2">
    <citation type="submission" date="2023-05" db="EMBL/GenBank/DDBJ databases">
        <authorList>
            <consortium name="Lawrence Berkeley National Laboratory"/>
            <person name="Steindorff A."/>
            <person name="Hensen N."/>
            <person name="Bonometti L."/>
            <person name="Westerberg I."/>
            <person name="Brannstrom I.O."/>
            <person name="Guillou S."/>
            <person name="Cros-Aarteil S."/>
            <person name="Calhoun S."/>
            <person name="Haridas S."/>
            <person name="Kuo A."/>
            <person name="Mondo S."/>
            <person name="Pangilinan J."/>
            <person name="Riley R."/>
            <person name="Labutti K."/>
            <person name="Andreopoulos B."/>
            <person name="Lipzen A."/>
            <person name="Chen C."/>
            <person name="Yanf M."/>
            <person name="Daum C."/>
            <person name="Ng V."/>
            <person name="Clum A."/>
            <person name="Ohm R."/>
            <person name="Martin F."/>
            <person name="Silar P."/>
            <person name="Natvig D."/>
            <person name="Lalanne C."/>
            <person name="Gautier V."/>
            <person name="Ament-Velasquez S.L."/>
            <person name="Kruys A."/>
            <person name="Hutchinson M.I."/>
            <person name="Powell A.J."/>
            <person name="Barry K."/>
            <person name="Miller A.N."/>
            <person name="Grigoriev I.V."/>
            <person name="Debuchy R."/>
            <person name="Gladieux P."/>
            <person name="Thoren M.H."/>
            <person name="Johannesson H."/>
        </authorList>
    </citation>
    <scope>NUCLEOTIDE SEQUENCE</scope>
    <source>
        <strain evidence="3">CBS 892.96</strain>
    </source>
</reference>
<dbReference type="InterPro" id="IPR029033">
    <property type="entry name" value="His_PPase_superfam"/>
</dbReference>
<accession>A0AAN7A5A7</accession>
<reference evidence="3" key="1">
    <citation type="journal article" date="2023" name="Mol. Phylogenet. Evol.">
        <title>Genome-scale phylogeny and comparative genomics of the fungal order Sordariales.</title>
        <authorList>
            <person name="Hensen N."/>
            <person name="Bonometti L."/>
            <person name="Westerberg I."/>
            <person name="Brannstrom I.O."/>
            <person name="Guillou S."/>
            <person name="Cros-Aarteil S."/>
            <person name="Calhoun S."/>
            <person name="Haridas S."/>
            <person name="Kuo A."/>
            <person name="Mondo S."/>
            <person name="Pangilinan J."/>
            <person name="Riley R."/>
            <person name="LaButti K."/>
            <person name="Andreopoulos B."/>
            <person name="Lipzen A."/>
            <person name="Chen C."/>
            <person name="Yan M."/>
            <person name="Daum C."/>
            <person name="Ng V."/>
            <person name="Clum A."/>
            <person name="Steindorff A."/>
            <person name="Ohm R.A."/>
            <person name="Martin F."/>
            <person name="Silar P."/>
            <person name="Natvig D.O."/>
            <person name="Lalanne C."/>
            <person name="Gautier V."/>
            <person name="Ament-Velasquez S.L."/>
            <person name="Kruys A."/>
            <person name="Hutchinson M.I."/>
            <person name="Powell A.J."/>
            <person name="Barry K."/>
            <person name="Miller A.N."/>
            <person name="Grigoriev I.V."/>
            <person name="Debuchy R."/>
            <person name="Gladieux P."/>
            <person name="Hiltunen Thoren M."/>
            <person name="Johannesson H."/>
        </authorList>
    </citation>
    <scope>NUCLEOTIDE SEQUENCE</scope>
    <source>
        <strain evidence="3">CBS 892.96</strain>
    </source>
</reference>
<dbReference type="SUPFAM" id="SSF53254">
    <property type="entry name" value="Phosphoglycerate mutase-like"/>
    <property type="match status" value="1"/>
</dbReference>
<gene>
    <name evidence="3" type="ORF">QBC36DRAFT_387891</name>
</gene>
<dbReference type="Proteomes" id="UP001302321">
    <property type="component" value="Unassembled WGS sequence"/>
</dbReference>
<feature type="chain" id="PRO_5042955895" evidence="2">
    <location>
        <begin position="20"/>
        <end position="510"/>
    </location>
</feature>
<dbReference type="EMBL" id="MU866216">
    <property type="protein sequence ID" value="KAK4175896.1"/>
    <property type="molecule type" value="Genomic_DNA"/>
</dbReference>
<name>A0AAN7A5A7_9PEZI</name>
<organism evidence="3 4">
    <name type="scientific">Triangularia setosa</name>
    <dbReference type="NCBI Taxonomy" id="2587417"/>
    <lineage>
        <taxon>Eukaryota</taxon>
        <taxon>Fungi</taxon>
        <taxon>Dikarya</taxon>
        <taxon>Ascomycota</taxon>
        <taxon>Pezizomycotina</taxon>
        <taxon>Sordariomycetes</taxon>
        <taxon>Sordariomycetidae</taxon>
        <taxon>Sordariales</taxon>
        <taxon>Podosporaceae</taxon>
        <taxon>Triangularia</taxon>
    </lineage>
</organism>
<proteinExistence type="predicted"/>
<sequence length="510" mass="56899">MVHLFPAVLTALLATTTFAQSTERVWSSVAWILYGDRTPLLSDNPTLTPLGAQQLKAQGSALRDRYLWKSIADDDDNIDNNGLDDIAPIHDMERYAINNRQLKVISTTDAYNVASAMAFFQGLYPPITQAMSNSTGGMMAATLANGTVVDYPMDGYQYPQIQTVSRLFNPNSIYLDGSSHCPSFLQAMASFPQESTPASNLSSSSSFYASLYPRIFNSSSLPLSQLDFRQAYNIYDYANYHHLHNSKLSPLFADGELPRLRELASSEIRSRHGNLTIPIRSIAGRTLATHTKSLLLDNIRSAGYTNKLNLMFTSFEPFVAFFALSKLDAGASRELFRELPYPGGVMLFELFSTVNTSTGRNGKEEFPEVKDLKVRFLYKNSTAPEARLRVYSLFETGVNFPVLEFTEFERRVNDVGVKGEKMDGDKDVEFGAKGQRKERVGSWELKNGKKFSGVSEGVTGGESGARMEARDLMNPPGPSHLRAQGGRWEEDYDDDRLSLYGREPVKVREF</sequence>
<protein>
    <submittedName>
        <fullName evidence="3">Histidine phosphatase superfamily</fullName>
    </submittedName>
</protein>
<evidence type="ECO:0000313" key="4">
    <source>
        <dbReference type="Proteomes" id="UP001302321"/>
    </source>
</evidence>
<dbReference type="GO" id="GO:0016791">
    <property type="term" value="F:phosphatase activity"/>
    <property type="evidence" value="ECO:0007669"/>
    <property type="project" value="TreeGrafter"/>
</dbReference>
<dbReference type="PANTHER" id="PTHR11567">
    <property type="entry name" value="ACID PHOSPHATASE-RELATED"/>
    <property type="match status" value="1"/>
</dbReference>
<evidence type="ECO:0000256" key="2">
    <source>
        <dbReference type="SAM" id="SignalP"/>
    </source>
</evidence>
<keyword evidence="2" id="KW-0732">Signal</keyword>
<dbReference type="AlphaFoldDB" id="A0AAN7A5A7"/>
<evidence type="ECO:0000313" key="3">
    <source>
        <dbReference type="EMBL" id="KAK4175896.1"/>
    </source>
</evidence>
<dbReference type="Gene3D" id="3.40.50.1240">
    <property type="entry name" value="Phosphoglycerate mutase-like"/>
    <property type="match status" value="1"/>
</dbReference>
<keyword evidence="4" id="KW-1185">Reference proteome</keyword>